<sequence>MKLFKHTALTLLFLLPAVIAANAQRIKATASIDSTNILLGDQVKLFLEIDHPKNVEIEFPQVPDTLLEKIEVLSRSGIDTFEHDDESFQKQIQSYLITSFDSGTYRIPPYWFKLDLDGRIDSVPSNGVTLRVHSIPIDTTRGPTDIKMPYDAPLTLKEVTPYILGIILIGAILFFILYSIKRKKQNKPIFTLPKKPKEPAHVIALRELDRIKSEKLWQKGKTKQFYSDVTEALRGYIEDRFEIQAMEQTSDETIESFRARPGLLKDKTFENLSQILKLADLVKFAKYKPLPDDDNMALVNAYFFVNDTKKEEEKKPENKADDDDENVEEVEIK</sequence>
<name>A0A1M6HYU3_9BACT</name>
<keyword evidence="2" id="KW-1133">Transmembrane helix</keyword>
<feature type="compositionally biased region" description="Acidic residues" evidence="1">
    <location>
        <begin position="320"/>
        <end position="333"/>
    </location>
</feature>
<evidence type="ECO:0000256" key="2">
    <source>
        <dbReference type="SAM" id="Phobius"/>
    </source>
</evidence>
<dbReference type="STRING" id="1168035.SAMN05444280_1158"/>
<feature type="region of interest" description="Disordered" evidence="1">
    <location>
        <begin position="309"/>
        <end position="333"/>
    </location>
</feature>
<keyword evidence="3" id="KW-0732">Signal</keyword>
<evidence type="ECO:0008006" key="6">
    <source>
        <dbReference type="Google" id="ProtNLM"/>
    </source>
</evidence>
<keyword evidence="5" id="KW-1185">Reference proteome</keyword>
<keyword evidence="2" id="KW-0472">Membrane</keyword>
<feature type="transmembrane region" description="Helical" evidence="2">
    <location>
        <begin position="162"/>
        <end position="180"/>
    </location>
</feature>
<evidence type="ECO:0000313" key="4">
    <source>
        <dbReference type="EMBL" id="SHJ27342.1"/>
    </source>
</evidence>
<dbReference type="RefSeq" id="WP_073169198.1">
    <property type="nucleotide sequence ID" value="NZ_FQZE01000015.1"/>
</dbReference>
<proteinExistence type="predicted"/>
<dbReference type="AlphaFoldDB" id="A0A1M6HYU3"/>
<feature type="compositionally biased region" description="Basic and acidic residues" evidence="1">
    <location>
        <begin position="309"/>
        <end position="319"/>
    </location>
</feature>
<reference evidence="4 5" key="1">
    <citation type="submission" date="2016-11" db="EMBL/GenBank/DDBJ databases">
        <authorList>
            <person name="Jaros S."/>
            <person name="Januszkiewicz K."/>
            <person name="Wedrychowicz H."/>
        </authorList>
    </citation>
    <scope>NUCLEOTIDE SEQUENCE [LARGE SCALE GENOMIC DNA]</scope>
    <source>
        <strain evidence="4 5">DSM 27063</strain>
    </source>
</reference>
<gene>
    <name evidence="4" type="ORF">SAMN05444280_1158</name>
</gene>
<feature type="chain" id="PRO_5012070577" description="Oxygen tolerance" evidence="3">
    <location>
        <begin position="24"/>
        <end position="333"/>
    </location>
</feature>
<dbReference type="EMBL" id="FQZE01000015">
    <property type="protein sequence ID" value="SHJ27342.1"/>
    <property type="molecule type" value="Genomic_DNA"/>
</dbReference>
<dbReference type="OrthoDB" id="9807384at2"/>
<evidence type="ECO:0000256" key="1">
    <source>
        <dbReference type="SAM" id="MobiDB-lite"/>
    </source>
</evidence>
<accession>A0A1M6HYU3</accession>
<keyword evidence="2" id="KW-0812">Transmembrane</keyword>
<evidence type="ECO:0000313" key="5">
    <source>
        <dbReference type="Proteomes" id="UP000184050"/>
    </source>
</evidence>
<evidence type="ECO:0000256" key="3">
    <source>
        <dbReference type="SAM" id="SignalP"/>
    </source>
</evidence>
<organism evidence="4 5">
    <name type="scientific">Tangfeifania diversioriginum</name>
    <dbReference type="NCBI Taxonomy" id="1168035"/>
    <lineage>
        <taxon>Bacteria</taxon>
        <taxon>Pseudomonadati</taxon>
        <taxon>Bacteroidota</taxon>
        <taxon>Bacteroidia</taxon>
        <taxon>Marinilabiliales</taxon>
        <taxon>Prolixibacteraceae</taxon>
        <taxon>Tangfeifania</taxon>
    </lineage>
</organism>
<feature type="signal peptide" evidence="3">
    <location>
        <begin position="1"/>
        <end position="23"/>
    </location>
</feature>
<dbReference type="Proteomes" id="UP000184050">
    <property type="component" value="Unassembled WGS sequence"/>
</dbReference>
<protein>
    <recommendedName>
        <fullName evidence="6">Oxygen tolerance</fullName>
    </recommendedName>
</protein>